<dbReference type="InterPro" id="IPR006685">
    <property type="entry name" value="MscS_channel_2nd"/>
</dbReference>
<accession>A0ABT6F1H1</accession>
<dbReference type="SUPFAM" id="SSF51206">
    <property type="entry name" value="cAMP-binding domain-like"/>
    <property type="match status" value="1"/>
</dbReference>
<keyword evidence="11" id="KW-1185">Reference proteome</keyword>
<evidence type="ECO:0000256" key="8">
    <source>
        <dbReference type="SAM" id="Phobius"/>
    </source>
</evidence>
<gene>
    <name evidence="10" type="ORF">L3556_12175</name>
</gene>
<dbReference type="CDD" id="cd00038">
    <property type="entry name" value="CAP_ED"/>
    <property type="match status" value="1"/>
</dbReference>
<dbReference type="SUPFAM" id="SSF82689">
    <property type="entry name" value="Mechanosensitive channel protein MscS (YggB), C-terminal domain"/>
    <property type="match status" value="1"/>
</dbReference>
<proteinExistence type="inferred from homology"/>
<reference evidence="10" key="1">
    <citation type="journal article" date="2022" name="Genome Biol. Evol.">
        <title>A New Gene Family Diagnostic for Intracellular Biomineralization of Amorphous Ca Carbonates by Cyanobacteria.</title>
        <authorList>
            <person name="Benzerara K."/>
            <person name="Duprat E."/>
            <person name="Bitard-Feildel T."/>
            <person name="Caumes G."/>
            <person name="Cassier-Chauvat C."/>
            <person name="Chauvat F."/>
            <person name="Dezi M."/>
            <person name="Diop S.I."/>
            <person name="Gaschignard G."/>
            <person name="Gorgen S."/>
            <person name="Gugger M."/>
            <person name="Lopez-Garcia P."/>
            <person name="Millet M."/>
            <person name="Skouri-Panet F."/>
            <person name="Moreira D."/>
            <person name="Callebaut I."/>
        </authorList>
    </citation>
    <scope>NUCLEOTIDE SEQUENCE</scope>
    <source>
        <strain evidence="10">G9</strain>
    </source>
</reference>
<evidence type="ECO:0000256" key="2">
    <source>
        <dbReference type="ARBA" id="ARBA00008017"/>
    </source>
</evidence>
<feature type="transmembrane region" description="Helical" evidence="8">
    <location>
        <begin position="37"/>
        <end position="57"/>
    </location>
</feature>
<evidence type="ECO:0000259" key="9">
    <source>
        <dbReference type="PROSITE" id="PS50042"/>
    </source>
</evidence>
<dbReference type="Gene3D" id="3.30.70.100">
    <property type="match status" value="1"/>
</dbReference>
<dbReference type="SUPFAM" id="SSF82861">
    <property type="entry name" value="Mechanosensitive channel protein MscS (YggB), transmembrane region"/>
    <property type="match status" value="1"/>
</dbReference>
<dbReference type="PROSITE" id="PS50042">
    <property type="entry name" value="CNMP_BINDING_3"/>
    <property type="match status" value="1"/>
</dbReference>
<feature type="transmembrane region" description="Helical" evidence="8">
    <location>
        <begin position="78"/>
        <end position="97"/>
    </location>
</feature>
<evidence type="ECO:0000256" key="3">
    <source>
        <dbReference type="ARBA" id="ARBA00022475"/>
    </source>
</evidence>
<dbReference type="Pfam" id="PF00924">
    <property type="entry name" value="MS_channel_2nd"/>
    <property type="match status" value="1"/>
</dbReference>
<dbReference type="InterPro" id="IPR049142">
    <property type="entry name" value="MS_channel_1st"/>
</dbReference>
<dbReference type="InterPro" id="IPR011066">
    <property type="entry name" value="MscS_channel_C_sf"/>
</dbReference>
<dbReference type="InterPro" id="IPR000595">
    <property type="entry name" value="cNMP-bd_dom"/>
</dbReference>
<evidence type="ECO:0000256" key="4">
    <source>
        <dbReference type="ARBA" id="ARBA00022692"/>
    </source>
</evidence>
<feature type="compositionally biased region" description="Pro residues" evidence="7">
    <location>
        <begin position="308"/>
        <end position="317"/>
    </location>
</feature>
<dbReference type="Pfam" id="PF21082">
    <property type="entry name" value="MS_channel_3rd"/>
    <property type="match status" value="1"/>
</dbReference>
<dbReference type="SUPFAM" id="SSF50182">
    <property type="entry name" value="Sm-like ribonucleoproteins"/>
    <property type="match status" value="1"/>
</dbReference>
<evidence type="ECO:0000313" key="11">
    <source>
        <dbReference type="Proteomes" id="UP001154265"/>
    </source>
</evidence>
<dbReference type="Gene3D" id="1.10.287.1260">
    <property type="match status" value="1"/>
</dbReference>
<evidence type="ECO:0000256" key="1">
    <source>
        <dbReference type="ARBA" id="ARBA00004651"/>
    </source>
</evidence>
<evidence type="ECO:0000313" key="10">
    <source>
        <dbReference type="EMBL" id="MDG2991684.1"/>
    </source>
</evidence>
<dbReference type="Pfam" id="PF21088">
    <property type="entry name" value="MS_channel_1st"/>
    <property type="match status" value="1"/>
</dbReference>
<reference evidence="10" key="2">
    <citation type="submission" date="2022-01" db="EMBL/GenBank/DDBJ databases">
        <authorList>
            <person name="Zivanovic Y."/>
            <person name="Moreira D."/>
            <person name="Lopez-Garcia P."/>
        </authorList>
    </citation>
    <scope>NUCLEOTIDE SEQUENCE</scope>
    <source>
        <strain evidence="10">G9</strain>
    </source>
</reference>
<dbReference type="PANTHER" id="PTHR30347:SF1">
    <property type="entry name" value="MECHANOSENSITIVE CHANNEL MSCK"/>
    <property type="match status" value="1"/>
</dbReference>
<dbReference type="InterPro" id="IPR011014">
    <property type="entry name" value="MscS_channel_TM-2"/>
</dbReference>
<keyword evidence="5 8" id="KW-1133">Transmembrane helix</keyword>
<dbReference type="InterPro" id="IPR052702">
    <property type="entry name" value="MscS-like_channel"/>
</dbReference>
<evidence type="ECO:0000256" key="5">
    <source>
        <dbReference type="ARBA" id="ARBA00022989"/>
    </source>
</evidence>
<protein>
    <submittedName>
        <fullName evidence="10">Mechanosensitive ion channel</fullName>
    </submittedName>
</protein>
<keyword evidence="4 8" id="KW-0812">Transmembrane</keyword>
<comment type="similarity">
    <text evidence="2">Belongs to the MscS (TC 1.A.23) family.</text>
</comment>
<evidence type="ECO:0000256" key="6">
    <source>
        <dbReference type="ARBA" id="ARBA00023136"/>
    </source>
</evidence>
<sequence length="488" mass="54677">MLNVLFLITETPARIWQWLQETFNRPLFTLGTETVTLGWIVEVLVLLLLVTLAVRMIKRMLKTHVLIKLRLDTGTREAIATLMSFVIGAFGYVIVLQAVGIDLASLAVIVGGLGVGIGFGLQDVTRNLISGLILLIERKVKVGDFIEMDQIAGYISEISIRSTVIRTFQGAEVLVPNVNLADNQVTNWNYSNCHGRIDLPVGVAYGSDPVLVTEVLLNLAHSAPHVLHDPPPRVIFQGFGDSSLDFELWIWVDAIDRRIVIRSDLNFKIEYTFRQHGIEIPFPQVDLWYRNPPKLPASPNPGTEPSTDPLPSPPAFPRAPQTSLRSLLQNVSYFHCLNDLQLRSLIEMGCRKQLAKGETLFQQGERANTFCIVLGGKVAAFSENRLENVPVFVFEPGDYFGEIPLMLGVPYPTTMKAMAETVLFMLEQKGFAQLLTEHPFLGEDVAQAIAERQEILSQYQQDLSQENDTEYPNAISRLRQKLKSLLNW</sequence>
<dbReference type="Proteomes" id="UP001154265">
    <property type="component" value="Unassembled WGS sequence"/>
</dbReference>
<dbReference type="Gene3D" id="2.30.30.60">
    <property type="match status" value="1"/>
</dbReference>
<keyword evidence="3" id="KW-1003">Cell membrane</keyword>
<name>A0ABT6F1H1_9SYNE</name>
<feature type="region of interest" description="Disordered" evidence="7">
    <location>
        <begin position="293"/>
        <end position="319"/>
    </location>
</feature>
<dbReference type="InterPro" id="IPR014710">
    <property type="entry name" value="RmlC-like_jellyroll"/>
</dbReference>
<comment type="caution">
    <text evidence="10">The sequence shown here is derived from an EMBL/GenBank/DDBJ whole genome shotgun (WGS) entry which is preliminary data.</text>
</comment>
<dbReference type="RefSeq" id="WP_277867546.1">
    <property type="nucleotide sequence ID" value="NZ_JAKKUT010000002.1"/>
</dbReference>
<dbReference type="InterPro" id="IPR010920">
    <property type="entry name" value="LSM_dom_sf"/>
</dbReference>
<organism evidence="10 11">
    <name type="scientific">Candidatus Synechococcus calcipolaris G9</name>
    <dbReference type="NCBI Taxonomy" id="1497997"/>
    <lineage>
        <taxon>Bacteria</taxon>
        <taxon>Bacillati</taxon>
        <taxon>Cyanobacteriota</taxon>
        <taxon>Cyanophyceae</taxon>
        <taxon>Synechococcales</taxon>
        <taxon>Synechococcaceae</taxon>
        <taxon>Synechococcus</taxon>
    </lineage>
</organism>
<dbReference type="InterPro" id="IPR049278">
    <property type="entry name" value="MS_channel_C"/>
</dbReference>
<comment type="subcellular location">
    <subcellularLocation>
        <location evidence="1">Cell membrane</location>
        <topology evidence="1">Multi-pass membrane protein</topology>
    </subcellularLocation>
</comment>
<feature type="domain" description="Cyclic nucleotide-binding" evidence="9">
    <location>
        <begin position="333"/>
        <end position="435"/>
    </location>
</feature>
<dbReference type="InterPro" id="IPR018490">
    <property type="entry name" value="cNMP-bd_dom_sf"/>
</dbReference>
<dbReference type="Pfam" id="PF00027">
    <property type="entry name" value="cNMP_binding"/>
    <property type="match status" value="1"/>
</dbReference>
<evidence type="ECO:0000256" key="7">
    <source>
        <dbReference type="SAM" id="MobiDB-lite"/>
    </source>
</evidence>
<dbReference type="InterPro" id="IPR023408">
    <property type="entry name" value="MscS_beta-dom_sf"/>
</dbReference>
<dbReference type="PANTHER" id="PTHR30347">
    <property type="entry name" value="POTASSIUM CHANNEL RELATED"/>
    <property type="match status" value="1"/>
</dbReference>
<dbReference type="EMBL" id="JAKKUT010000002">
    <property type="protein sequence ID" value="MDG2991684.1"/>
    <property type="molecule type" value="Genomic_DNA"/>
</dbReference>
<keyword evidence="6 8" id="KW-0472">Membrane</keyword>
<dbReference type="Gene3D" id="2.60.120.10">
    <property type="entry name" value="Jelly Rolls"/>
    <property type="match status" value="1"/>
</dbReference>
<dbReference type="SMART" id="SM00100">
    <property type="entry name" value="cNMP"/>
    <property type="match status" value="1"/>
</dbReference>